<name>A0A5S9NQI3_9GAMM</name>
<sequence>MDKGLFGTHLSLIQGVINRMAANSFVIKGWSITIMAAIIALASSLKSWPLTFIVVFPVLLFWWLDAYFFMLEKTFRKLYAHISGLADNEVEYRKVQMKISLDVVSSKADRGFRNRFGYLRSTAVFPIYFLQILITLITAFSIYLLSCQSS</sequence>
<proteinExistence type="predicted"/>
<dbReference type="AlphaFoldDB" id="A0A5S9NQI3"/>
<keyword evidence="1" id="KW-1133">Transmembrane helix</keyword>
<gene>
    <name evidence="2" type="ORF">OPDIPICF_03863</name>
</gene>
<feature type="transmembrane region" description="Helical" evidence="1">
    <location>
        <begin position="123"/>
        <end position="145"/>
    </location>
</feature>
<protein>
    <submittedName>
        <fullName evidence="2">Uncharacterized protein</fullName>
    </submittedName>
</protein>
<feature type="transmembrane region" description="Helical" evidence="1">
    <location>
        <begin position="48"/>
        <end position="69"/>
    </location>
</feature>
<evidence type="ECO:0000256" key="1">
    <source>
        <dbReference type="SAM" id="Phobius"/>
    </source>
</evidence>
<evidence type="ECO:0000313" key="2">
    <source>
        <dbReference type="EMBL" id="CAA0092744.1"/>
    </source>
</evidence>
<reference evidence="2 3" key="1">
    <citation type="submission" date="2019-11" db="EMBL/GenBank/DDBJ databases">
        <authorList>
            <person name="Holert J."/>
        </authorList>
    </citation>
    <scope>NUCLEOTIDE SEQUENCE [LARGE SCALE GENOMIC DNA]</scope>
    <source>
        <strain evidence="2">SB11_3</strain>
    </source>
</reference>
<accession>A0A5S9NQI3</accession>
<dbReference type="EMBL" id="CACSIO010000002">
    <property type="protein sequence ID" value="CAA0092744.1"/>
    <property type="molecule type" value="Genomic_DNA"/>
</dbReference>
<organism evidence="2 3">
    <name type="scientific">BD1-7 clade bacterium</name>
    <dbReference type="NCBI Taxonomy" id="2029982"/>
    <lineage>
        <taxon>Bacteria</taxon>
        <taxon>Pseudomonadati</taxon>
        <taxon>Pseudomonadota</taxon>
        <taxon>Gammaproteobacteria</taxon>
        <taxon>Cellvibrionales</taxon>
        <taxon>Spongiibacteraceae</taxon>
        <taxon>BD1-7 clade</taxon>
    </lineage>
</organism>
<feature type="transmembrane region" description="Helical" evidence="1">
    <location>
        <begin position="21"/>
        <end position="42"/>
    </location>
</feature>
<keyword evidence="3" id="KW-1185">Reference proteome</keyword>
<keyword evidence="1" id="KW-0812">Transmembrane</keyword>
<dbReference type="OrthoDB" id="573709at2"/>
<keyword evidence="1" id="KW-0472">Membrane</keyword>
<dbReference type="Proteomes" id="UP000441399">
    <property type="component" value="Unassembled WGS sequence"/>
</dbReference>
<evidence type="ECO:0000313" key="3">
    <source>
        <dbReference type="Proteomes" id="UP000441399"/>
    </source>
</evidence>